<dbReference type="PIRSF" id="PIRSF028408">
    <property type="entry name" value="UCP028408"/>
    <property type="match status" value="1"/>
</dbReference>
<dbReference type="InterPro" id="IPR014544">
    <property type="entry name" value="UCP028408"/>
</dbReference>
<evidence type="ECO:0000313" key="3">
    <source>
        <dbReference type="EMBL" id="TLH69823.1"/>
    </source>
</evidence>
<name>A0AA94RCL0_9MYCO</name>
<keyword evidence="4" id="KW-1185">Reference proteome</keyword>
<dbReference type="Proteomes" id="UP000309984">
    <property type="component" value="Unassembled WGS sequence"/>
</dbReference>
<dbReference type="InterPro" id="IPR024534">
    <property type="entry name" value="JetD_C"/>
</dbReference>
<dbReference type="Pfam" id="PF09983">
    <property type="entry name" value="JetD_C"/>
    <property type="match status" value="1"/>
</dbReference>
<accession>A0AA94RCL0</accession>
<reference evidence="3 4" key="1">
    <citation type="submission" date="2018-01" db="EMBL/GenBank/DDBJ databases">
        <title>Comparative genomics of Mycobacterium mucogenicum and Mycobacterium neoaurum clade members emphasizing tRNA and non-coding RNA.</title>
        <authorList>
            <person name="Behra P.R.K."/>
            <person name="Pettersson B.M.F."/>
            <person name="Das S."/>
            <person name="Dasgupta S."/>
            <person name="Kirsebom L.A."/>
        </authorList>
    </citation>
    <scope>NUCLEOTIDE SEQUENCE [LARGE SCALE GENOMIC DNA]</scope>
    <source>
        <strain evidence="3 4">DSM 45104</strain>
    </source>
</reference>
<sequence length="383" mass="42655">MRRLMAEPQKLVLPKDVVARARRTVDRHLKSWLFGASVDALTIRLGSPSEAAVAAQRAVVENWVHAWQDSRLDVRWEERRWPSLGRQLLPVVVTIEGADAIVAAAGETRRWQSLQQRRAQLQALDDGPQWSAVLVETFRYWNSLADNDFDRLLATVRWLRQNPDSGLLIRQLPIPGVDTKWLGTHRTAVTALAVPLGVPEHLGLRERELLRAVVIADPALRRGLPRIFAAPDGELAGLDFAASQVLVVENLQTLEALPDVPGTIAVFGWGDHATAVAGFPWVRNAPRVVYWGDLDTDGFDILARFRAQCPCESLLMDQASVERWRSLVVPHRASGSVDTAWLTERERAALDLLSRDGIRLEQERIPIGAAVELLMAAGSVRPR</sequence>
<dbReference type="EMBL" id="POTM01000027">
    <property type="protein sequence ID" value="TLH69823.1"/>
    <property type="molecule type" value="Genomic_DNA"/>
</dbReference>
<feature type="domain" description="Wadjet protein JetD C-terminal" evidence="1">
    <location>
        <begin position="203"/>
        <end position="372"/>
    </location>
</feature>
<evidence type="ECO:0000259" key="1">
    <source>
        <dbReference type="Pfam" id="PF09983"/>
    </source>
</evidence>
<protein>
    <recommendedName>
        <fullName evidence="5">Wadjet protein JetD C-terminal domain-containing protein</fullName>
    </recommendedName>
</protein>
<dbReference type="InterPro" id="IPR024537">
    <property type="entry name" value="DUF3322"/>
</dbReference>
<comment type="caution">
    <text evidence="3">The sequence shown here is derived from an EMBL/GenBank/DDBJ whole genome shotgun (WGS) entry which is preliminary data.</text>
</comment>
<feature type="domain" description="DUF3322" evidence="2">
    <location>
        <begin position="14"/>
        <end position="192"/>
    </location>
</feature>
<evidence type="ECO:0008006" key="5">
    <source>
        <dbReference type="Google" id="ProtNLM"/>
    </source>
</evidence>
<gene>
    <name evidence="3" type="ORF">C1S79_09395</name>
</gene>
<organism evidence="3 4">
    <name type="scientific">Mycolicibacterium phocaicum</name>
    <dbReference type="NCBI Taxonomy" id="319706"/>
    <lineage>
        <taxon>Bacteria</taxon>
        <taxon>Bacillati</taxon>
        <taxon>Actinomycetota</taxon>
        <taxon>Actinomycetes</taxon>
        <taxon>Mycobacteriales</taxon>
        <taxon>Mycobacteriaceae</taxon>
        <taxon>Mycolicibacterium</taxon>
    </lineage>
</organism>
<proteinExistence type="predicted"/>
<evidence type="ECO:0000313" key="4">
    <source>
        <dbReference type="Proteomes" id="UP000309984"/>
    </source>
</evidence>
<evidence type="ECO:0000259" key="2">
    <source>
        <dbReference type="Pfam" id="PF11795"/>
    </source>
</evidence>
<dbReference type="AlphaFoldDB" id="A0AA94RCL0"/>
<dbReference type="Pfam" id="PF11795">
    <property type="entry name" value="DUF3322"/>
    <property type="match status" value="1"/>
</dbReference>